<organism evidence="3 4">
    <name type="scientific">Kingdonia uniflora</name>
    <dbReference type="NCBI Taxonomy" id="39325"/>
    <lineage>
        <taxon>Eukaryota</taxon>
        <taxon>Viridiplantae</taxon>
        <taxon>Streptophyta</taxon>
        <taxon>Embryophyta</taxon>
        <taxon>Tracheophyta</taxon>
        <taxon>Spermatophyta</taxon>
        <taxon>Magnoliopsida</taxon>
        <taxon>Ranunculales</taxon>
        <taxon>Circaeasteraceae</taxon>
        <taxon>Kingdonia</taxon>
    </lineage>
</organism>
<gene>
    <name evidence="3" type="ORF">GIB67_024967</name>
</gene>
<dbReference type="Proteomes" id="UP000541444">
    <property type="component" value="Unassembled WGS sequence"/>
</dbReference>
<reference evidence="3 4" key="1">
    <citation type="journal article" date="2020" name="IScience">
        <title>Genome Sequencing of the Endangered Kingdonia uniflora (Circaeasteraceae, Ranunculales) Reveals Potential Mechanisms of Evolutionary Specialization.</title>
        <authorList>
            <person name="Sun Y."/>
            <person name="Deng T."/>
            <person name="Zhang A."/>
            <person name="Moore M.J."/>
            <person name="Landis J.B."/>
            <person name="Lin N."/>
            <person name="Zhang H."/>
            <person name="Zhang X."/>
            <person name="Huang J."/>
            <person name="Zhang X."/>
            <person name="Sun H."/>
            <person name="Wang H."/>
        </authorList>
    </citation>
    <scope>NUCLEOTIDE SEQUENCE [LARGE SCALE GENOMIC DNA]</scope>
    <source>
        <strain evidence="3">TB1705</strain>
        <tissue evidence="3">Leaf</tissue>
    </source>
</reference>
<evidence type="ECO:0000313" key="4">
    <source>
        <dbReference type="Proteomes" id="UP000541444"/>
    </source>
</evidence>
<name>A0A7J7NYT1_9MAGN</name>
<accession>A0A7J7NYT1</accession>
<proteinExistence type="predicted"/>
<feature type="compositionally biased region" description="Polar residues" evidence="2">
    <location>
        <begin position="15"/>
        <end position="32"/>
    </location>
</feature>
<dbReference type="EMBL" id="JACGCM010000440">
    <property type="protein sequence ID" value="KAF6172345.1"/>
    <property type="molecule type" value="Genomic_DNA"/>
</dbReference>
<keyword evidence="4" id="KW-1185">Reference proteome</keyword>
<feature type="region of interest" description="Disordered" evidence="2">
    <location>
        <begin position="1"/>
        <end position="34"/>
    </location>
</feature>
<keyword evidence="1" id="KW-0175">Coiled coil</keyword>
<comment type="caution">
    <text evidence="3">The sequence shown here is derived from an EMBL/GenBank/DDBJ whole genome shotgun (WGS) entry which is preliminary data.</text>
</comment>
<feature type="region of interest" description="Disordered" evidence="2">
    <location>
        <begin position="59"/>
        <end position="86"/>
    </location>
</feature>
<feature type="compositionally biased region" description="Basic and acidic residues" evidence="2">
    <location>
        <begin position="64"/>
        <end position="86"/>
    </location>
</feature>
<evidence type="ECO:0000256" key="2">
    <source>
        <dbReference type="SAM" id="MobiDB-lite"/>
    </source>
</evidence>
<evidence type="ECO:0000313" key="3">
    <source>
        <dbReference type="EMBL" id="KAF6172345.1"/>
    </source>
</evidence>
<feature type="coiled-coil region" evidence="1">
    <location>
        <begin position="427"/>
        <end position="454"/>
    </location>
</feature>
<dbReference type="AlphaFoldDB" id="A0A7J7NYT1"/>
<feature type="compositionally biased region" description="Basic and acidic residues" evidence="2">
    <location>
        <begin position="1"/>
        <end position="12"/>
    </location>
</feature>
<evidence type="ECO:0000256" key="1">
    <source>
        <dbReference type="SAM" id="Coils"/>
    </source>
</evidence>
<sequence length="559" mass="63038">MVGVDEGKRQVSGEEVQTNFSKTPGSGSSAQPNPIKLSKIALKYPNKRMLKALSAFDTTGSGEAAKDKRRRVEPLGDTGEKVTEERSAAVDDLKEVEERARLAVLRGEEDTSKMLQVETKANLDEMVKESDRLGHYLILKGYSEEEVDAIKVDTYVEEEDKEEAEAMGIMDGLDGVSSQTKQDNQGDDVELLEGCSEKAVREMNLRISDPESGLSRERETSKALLSEQSELQVKLDSSRSHEDDVLMCNREFAEQFDRMMEVNENREDQYVKAHFRLVELIQVVSDLILQVEEKDVEINKGLKELAEVIEYAEKLQNWVDALVVKGKQTDMAQCRIQGHVQKGNANLRECQHKLDAALIREKVLEGEIKAKESMVKGKEELFKDIPAREELNTKIWRLRARVVDFEAMNLAKSAKYIKKLEENVIYYTKVDGEMTEQKNEYARLESRLKKVKAKFTIMAIPDASNSDLLKAIVTYFVEEVKRLESERDTLFKTLSDKGYICKAKIDRGICLGVLGTQLGPRTTELIESGRAIVIFKLKVQPLDVGGSTADSRSAEKKPL</sequence>
<protein>
    <submittedName>
        <fullName evidence="3">Uncharacterized protein</fullName>
    </submittedName>
</protein>